<reference evidence="1 2" key="1">
    <citation type="submission" date="2017-11" db="EMBL/GenBank/DDBJ databases">
        <title>Genomic Encyclopedia of Archaeal and Bacterial Type Strains, Phase II (KMG-II): From Individual Species to Whole Genera.</title>
        <authorList>
            <person name="Goeker M."/>
        </authorList>
    </citation>
    <scope>NUCLEOTIDE SEQUENCE [LARGE SCALE GENOMIC DNA]</scope>
    <source>
        <strain evidence="1 2">DSM 29128</strain>
    </source>
</reference>
<evidence type="ECO:0000313" key="2">
    <source>
        <dbReference type="Proteomes" id="UP000228531"/>
    </source>
</evidence>
<organism evidence="1 2">
    <name type="scientific">Yoonia maricola</name>
    <dbReference type="NCBI Taxonomy" id="420999"/>
    <lineage>
        <taxon>Bacteria</taxon>
        <taxon>Pseudomonadati</taxon>
        <taxon>Pseudomonadota</taxon>
        <taxon>Alphaproteobacteria</taxon>
        <taxon>Rhodobacterales</taxon>
        <taxon>Paracoccaceae</taxon>
        <taxon>Yoonia</taxon>
    </lineage>
</organism>
<evidence type="ECO:0000313" key="1">
    <source>
        <dbReference type="EMBL" id="PJI86376.1"/>
    </source>
</evidence>
<sequence>MSHSIIDLSQASPVGSGREHLVYQDPHDPQRLIKVLRPQAKRQGLQRPSIRRYGPLRVWHLDISEYLTALNHLGRHCEHLARPYGFCETSEGLGFIVERIAGADGGLAPMLRTVVNQLDGDQATFDVLWKAGLALFDNLHAAGVAWKGMSLNNVVVAGKKETPTLVVIDGLGETPMIPLVQMSDRVFTLQHNRQKKRFFAQLEARSPSQAI</sequence>
<proteinExistence type="predicted"/>
<comment type="caution">
    <text evidence="1">The sequence shown here is derived from an EMBL/GenBank/DDBJ whole genome shotgun (WGS) entry which is preliminary data.</text>
</comment>
<dbReference type="InterPro" id="IPR019647">
    <property type="entry name" value="PhoP_reg_network_YrbL"/>
</dbReference>
<gene>
    <name evidence="1" type="ORF">BC777_2745</name>
</gene>
<dbReference type="Pfam" id="PF10707">
    <property type="entry name" value="YrbL-PhoP_reg"/>
    <property type="match status" value="1"/>
</dbReference>
<keyword evidence="2" id="KW-1185">Reference proteome</keyword>
<dbReference type="EMBL" id="PGTY01000002">
    <property type="protein sequence ID" value="PJI86376.1"/>
    <property type="molecule type" value="Genomic_DNA"/>
</dbReference>
<dbReference type="AlphaFoldDB" id="A0A2M8W621"/>
<protein>
    <submittedName>
        <fullName evidence="1">PhoP regulatory network protein YrbL</fullName>
    </submittedName>
</protein>
<name>A0A2M8W621_9RHOB</name>
<dbReference type="OrthoDB" id="7925566at2"/>
<dbReference type="RefSeq" id="WP_100368665.1">
    <property type="nucleotide sequence ID" value="NZ_PGTY01000002.1"/>
</dbReference>
<dbReference type="Proteomes" id="UP000228531">
    <property type="component" value="Unassembled WGS sequence"/>
</dbReference>
<accession>A0A2M8W621</accession>